<protein>
    <submittedName>
        <fullName evidence="2">Uncharacterized protein</fullName>
    </submittedName>
</protein>
<gene>
    <name evidence="3" type="ORF">g.6495</name>
    <name evidence="2" type="ORF">g.6497</name>
</gene>
<evidence type="ECO:0000256" key="1">
    <source>
        <dbReference type="SAM" id="SignalP"/>
    </source>
</evidence>
<reference evidence="2" key="1">
    <citation type="submission" date="2015-12" db="EMBL/GenBank/DDBJ databases">
        <title>De novo transcriptome assembly of four potential Pierce s Disease insect vectors from Arizona vineyards.</title>
        <authorList>
            <person name="Tassone E.E."/>
        </authorList>
    </citation>
    <scope>NUCLEOTIDE SEQUENCE</scope>
</reference>
<dbReference type="EMBL" id="GEDC01025164">
    <property type="protein sequence ID" value="JAS12134.1"/>
    <property type="molecule type" value="Transcribed_RNA"/>
</dbReference>
<sequence>MTMYTSWFLLAATVVLFSNCDHTVHEIWKLVGDYRAIVDRALNLSECLTYQYAVHEKLKKLPYEKYKNRTEIFLKKVRPILKRLEMNNVNKTGKYYLAIKDIIGGMENLYKIKKDDYEEALTRLNKVRKRFREVITIFEEDLVFP</sequence>
<accession>A0A1B6CFA1</accession>
<proteinExistence type="predicted"/>
<keyword evidence="1" id="KW-0732">Signal</keyword>
<organism evidence="2">
    <name type="scientific">Clastoptera arizonana</name>
    <name type="common">Arizona spittle bug</name>
    <dbReference type="NCBI Taxonomy" id="38151"/>
    <lineage>
        <taxon>Eukaryota</taxon>
        <taxon>Metazoa</taxon>
        <taxon>Ecdysozoa</taxon>
        <taxon>Arthropoda</taxon>
        <taxon>Hexapoda</taxon>
        <taxon>Insecta</taxon>
        <taxon>Pterygota</taxon>
        <taxon>Neoptera</taxon>
        <taxon>Paraneoptera</taxon>
        <taxon>Hemiptera</taxon>
        <taxon>Auchenorrhyncha</taxon>
        <taxon>Cercopoidea</taxon>
        <taxon>Clastopteridae</taxon>
        <taxon>Clastoptera</taxon>
    </lineage>
</organism>
<evidence type="ECO:0000313" key="3">
    <source>
        <dbReference type="EMBL" id="JAS14629.1"/>
    </source>
</evidence>
<name>A0A1B6CFA1_9HEMI</name>
<feature type="chain" id="PRO_5008580346" evidence="1">
    <location>
        <begin position="21"/>
        <end position="145"/>
    </location>
</feature>
<evidence type="ECO:0000313" key="2">
    <source>
        <dbReference type="EMBL" id="JAS12134.1"/>
    </source>
</evidence>
<dbReference type="AlphaFoldDB" id="A0A1B6CFA1"/>
<feature type="signal peptide" evidence="1">
    <location>
        <begin position="1"/>
        <end position="20"/>
    </location>
</feature>
<dbReference type="EMBL" id="GEDC01022669">
    <property type="protein sequence ID" value="JAS14629.1"/>
    <property type="molecule type" value="Transcribed_RNA"/>
</dbReference>